<sequence length="108" mass="12054">MGPLFRRQLHLSTSRVGYDKQPGGQQIILKYAGKDITAEHDPIHPPDAIEKNLPTDKQSPSEAPSALRTPTESRISSRAPEPERPSTATVLQWLHQQTEENIENNPLP</sequence>
<name>A0ACB8TTG0_9APHY</name>
<gene>
    <name evidence="1" type="ORF">BDY19DRAFT_1059723</name>
</gene>
<protein>
    <submittedName>
        <fullName evidence="1">Uncharacterized protein</fullName>
    </submittedName>
</protein>
<comment type="caution">
    <text evidence="1">The sequence shown here is derived from an EMBL/GenBank/DDBJ whole genome shotgun (WGS) entry which is preliminary data.</text>
</comment>
<reference evidence="1" key="1">
    <citation type="journal article" date="2021" name="Environ. Microbiol.">
        <title>Gene family expansions and transcriptome signatures uncover fungal adaptations to wood decay.</title>
        <authorList>
            <person name="Hage H."/>
            <person name="Miyauchi S."/>
            <person name="Viragh M."/>
            <person name="Drula E."/>
            <person name="Min B."/>
            <person name="Chaduli D."/>
            <person name="Navarro D."/>
            <person name="Favel A."/>
            <person name="Norest M."/>
            <person name="Lesage-Meessen L."/>
            <person name="Balint B."/>
            <person name="Merenyi Z."/>
            <person name="de Eugenio L."/>
            <person name="Morin E."/>
            <person name="Martinez A.T."/>
            <person name="Baldrian P."/>
            <person name="Stursova M."/>
            <person name="Martinez M.J."/>
            <person name="Novotny C."/>
            <person name="Magnuson J.K."/>
            <person name="Spatafora J.W."/>
            <person name="Maurice S."/>
            <person name="Pangilinan J."/>
            <person name="Andreopoulos W."/>
            <person name="LaButti K."/>
            <person name="Hundley H."/>
            <person name="Na H."/>
            <person name="Kuo A."/>
            <person name="Barry K."/>
            <person name="Lipzen A."/>
            <person name="Henrissat B."/>
            <person name="Riley R."/>
            <person name="Ahrendt S."/>
            <person name="Nagy L.G."/>
            <person name="Grigoriev I.V."/>
            <person name="Martin F."/>
            <person name="Rosso M.N."/>
        </authorList>
    </citation>
    <scope>NUCLEOTIDE SEQUENCE</scope>
    <source>
        <strain evidence="1">CBS 384.51</strain>
    </source>
</reference>
<organism evidence="1 2">
    <name type="scientific">Irpex rosettiformis</name>
    <dbReference type="NCBI Taxonomy" id="378272"/>
    <lineage>
        <taxon>Eukaryota</taxon>
        <taxon>Fungi</taxon>
        <taxon>Dikarya</taxon>
        <taxon>Basidiomycota</taxon>
        <taxon>Agaricomycotina</taxon>
        <taxon>Agaricomycetes</taxon>
        <taxon>Polyporales</taxon>
        <taxon>Irpicaceae</taxon>
        <taxon>Irpex</taxon>
    </lineage>
</organism>
<keyword evidence="2" id="KW-1185">Reference proteome</keyword>
<dbReference type="Proteomes" id="UP001055072">
    <property type="component" value="Unassembled WGS sequence"/>
</dbReference>
<accession>A0ACB8TTG0</accession>
<evidence type="ECO:0000313" key="2">
    <source>
        <dbReference type="Proteomes" id="UP001055072"/>
    </source>
</evidence>
<evidence type="ECO:0000313" key="1">
    <source>
        <dbReference type="EMBL" id="KAI0085261.1"/>
    </source>
</evidence>
<proteinExistence type="predicted"/>
<dbReference type="EMBL" id="MU274933">
    <property type="protein sequence ID" value="KAI0085261.1"/>
    <property type="molecule type" value="Genomic_DNA"/>
</dbReference>